<dbReference type="InterPro" id="IPR046148">
    <property type="entry name" value="Septknot"/>
</dbReference>
<keyword evidence="1" id="KW-0732">Signal</keyword>
<dbReference type="Pfam" id="PF19647">
    <property type="entry name" value="Septknot"/>
    <property type="match status" value="1"/>
</dbReference>
<evidence type="ECO:0000256" key="1">
    <source>
        <dbReference type="SAM" id="SignalP"/>
    </source>
</evidence>
<accession>A0ABQ1UCB8</accession>
<evidence type="ECO:0000313" key="4">
    <source>
        <dbReference type="Proteomes" id="UP000632273"/>
    </source>
</evidence>
<keyword evidence="4" id="KW-1185">Reference proteome</keyword>
<dbReference type="EMBL" id="BMHT01000005">
    <property type="protein sequence ID" value="GGF15710.1"/>
    <property type="molecule type" value="Genomic_DNA"/>
</dbReference>
<gene>
    <name evidence="3" type="ORF">GCM10011383_28740</name>
</gene>
<feature type="signal peptide" evidence="1">
    <location>
        <begin position="1"/>
        <end position="18"/>
    </location>
</feature>
<dbReference type="Proteomes" id="UP000632273">
    <property type="component" value="Unassembled WGS sequence"/>
</dbReference>
<reference evidence="4" key="1">
    <citation type="journal article" date="2019" name="Int. J. Syst. Evol. Microbiol.">
        <title>The Global Catalogue of Microorganisms (GCM) 10K type strain sequencing project: providing services to taxonomists for standard genome sequencing and annotation.</title>
        <authorList>
            <consortium name="The Broad Institute Genomics Platform"/>
            <consortium name="The Broad Institute Genome Sequencing Center for Infectious Disease"/>
            <person name="Wu L."/>
            <person name="Ma J."/>
        </authorList>
    </citation>
    <scope>NUCLEOTIDE SEQUENCE [LARGE SCALE GENOMIC DNA]</scope>
    <source>
        <strain evidence="4">CGMCC 1.15197</strain>
    </source>
</reference>
<organism evidence="3 4">
    <name type="scientific">Hymenobacter cavernae</name>
    <dbReference type="NCBI Taxonomy" id="2044852"/>
    <lineage>
        <taxon>Bacteria</taxon>
        <taxon>Pseudomonadati</taxon>
        <taxon>Bacteroidota</taxon>
        <taxon>Cytophagia</taxon>
        <taxon>Cytophagales</taxon>
        <taxon>Hymenobacteraceae</taxon>
        <taxon>Hymenobacter</taxon>
    </lineage>
</organism>
<evidence type="ECO:0000259" key="2">
    <source>
        <dbReference type="Pfam" id="PF19647"/>
    </source>
</evidence>
<dbReference type="RefSeq" id="WP_188814720.1">
    <property type="nucleotide sequence ID" value="NZ_BMHT01000005.1"/>
</dbReference>
<sequence>MFYSFILVSLLGVATAPAAPAPISPKLAVAAPFGSVDASKIFGSIYLETDPHRRSYCFATIYEEPEQAFADVLVFKEESKLFADKSGVWYFTPTRDFADYVLFVTKDRGQADFSIHYTKVRSYAGVQRQ</sequence>
<evidence type="ECO:0000313" key="3">
    <source>
        <dbReference type="EMBL" id="GGF15710.1"/>
    </source>
</evidence>
<feature type="chain" id="PRO_5045597371" description="7(1) septoil knot domain-containing protein" evidence="1">
    <location>
        <begin position="19"/>
        <end position="129"/>
    </location>
</feature>
<feature type="domain" description="7(1) septoil knot" evidence="2">
    <location>
        <begin position="39"/>
        <end position="127"/>
    </location>
</feature>
<proteinExistence type="predicted"/>
<protein>
    <recommendedName>
        <fullName evidence="2">7(1) septoil knot domain-containing protein</fullName>
    </recommendedName>
</protein>
<comment type="caution">
    <text evidence="3">The sequence shown here is derived from an EMBL/GenBank/DDBJ whole genome shotgun (WGS) entry which is preliminary data.</text>
</comment>
<name>A0ABQ1UCB8_9BACT</name>